<dbReference type="GO" id="GO:0046872">
    <property type="term" value="F:metal ion binding"/>
    <property type="evidence" value="ECO:0007669"/>
    <property type="project" value="UniProtKB-KW"/>
</dbReference>
<dbReference type="SFLD" id="SFLDG01067">
    <property type="entry name" value="SPASM/twitch_domain_containing"/>
    <property type="match status" value="1"/>
</dbReference>
<comment type="cofactor">
    <cofactor evidence="1">
        <name>[4Fe-4S] cluster</name>
        <dbReference type="ChEBI" id="CHEBI:49883"/>
    </cofactor>
</comment>
<dbReference type="GO" id="GO:0016491">
    <property type="term" value="F:oxidoreductase activity"/>
    <property type="evidence" value="ECO:0007669"/>
    <property type="project" value="InterPro"/>
</dbReference>
<evidence type="ECO:0000256" key="1">
    <source>
        <dbReference type="ARBA" id="ARBA00001966"/>
    </source>
</evidence>
<evidence type="ECO:0000313" key="8">
    <source>
        <dbReference type="Proteomes" id="UP000000361"/>
    </source>
</evidence>
<dbReference type="RefSeq" id="WP_011750573.1">
    <property type="nucleotide sequence ID" value="NC_008687.1"/>
</dbReference>
<dbReference type="InterPro" id="IPR058240">
    <property type="entry name" value="rSAM_sf"/>
</dbReference>
<dbReference type="SFLD" id="SFLDG01386">
    <property type="entry name" value="main_SPASM_domain-containing"/>
    <property type="match status" value="1"/>
</dbReference>
<protein>
    <submittedName>
        <fullName evidence="7">Radical SAM domain protein</fullName>
    </submittedName>
</protein>
<organism evidence="7 8">
    <name type="scientific">Paracoccus denitrificans (strain Pd 1222)</name>
    <dbReference type="NCBI Taxonomy" id="318586"/>
    <lineage>
        <taxon>Bacteria</taxon>
        <taxon>Pseudomonadati</taxon>
        <taxon>Pseudomonadota</taxon>
        <taxon>Alphaproteobacteria</taxon>
        <taxon>Rhodobacterales</taxon>
        <taxon>Paracoccaceae</taxon>
        <taxon>Paracoccus</taxon>
    </lineage>
</organism>
<accession>A1BA67</accession>
<dbReference type="STRING" id="318586.Pden_4347"/>
<reference evidence="8" key="1">
    <citation type="submission" date="2006-12" db="EMBL/GenBank/DDBJ databases">
        <title>Complete sequence of chromosome 2 of Paracoccus denitrificans PD1222.</title>
        <authorList>
            <person name="Copeland A."/>
            <person name="Lucas S."/>
            <person name="Lapidus A."/>
            <person name="Barry K."/>
            <person name="Detter J.C."/>
            <person name="Glavina del Rio T."/>
            <person name="Hammon N."/>
            <person name="Israni S."/>
            <person name="Dalin E."/>
            <person name="Tice H."/>
            <person name="Pitluck S."/>
            <person name="Munk A.C."/>
            <person name="Brettin T."/>
            <person name="Bruce D."/>
            <person name="Han C."/>
            <person name="Tapia R."/>
            <person name="Gilna P."/>
            <person name="Schmutz J."/>
            <person name="Larimer F."/>
            <person name="Land M."/>
            <person name="Hauser L."/>
            <person name="Kyrpides N."/>
            <person name="Lykidis A."/>
            <person name="Spiro S."/>
            <person name="Richardson D.J."/>
            <person name="Moir J.W.B."/>
            <person name="Ferguson S.J."/>
            <person name="van Spanning R.J.M."/>
            <person name="Richardson P."/>
        </authorList>
    </citation>
    <scope>NUCLEOTIDE SEQUENCE [LARGE SCALE GENOMIC DNA]</scope>
    <source>
        <strain evidence="8">Pd 1222</strain>
    </source>
</reference>
<keyword evidence="3" id="KW-0479">Metal-binding</keyword>
<keyword evidence="5" id="KW-0411">Iron-sulfur</keyword>
<dbReference type="Gene3D" id="3.20.20.70">
    <property type="entry name" value="Aldolase class I"/>
    <property type="match status" value="1"/>
</dbReference>
<evidence type="ECO:0000256" key="3">
    <source>
        <dbReference type="ARBA" id="ARBA00022723"/>
    </source>
</evidence>
<dbReference type="InterPro" id="IPR023867">
    <property type="entry name" value="Sulphatase_maturase_rSAM"/>
</dbReference>
<dbReference type="Pfam" id="PF04055">
    <property type="entry name" value="Radical_SAM"/>
    <property type="match status" value="1"/>
</dbReference>
<dbReference type="Proteomes" id="UP000000361">
    <property type="component" value="Chromosome 2"/>
</dbReference>
<dbReference type="PANTHER" id="PTHR43273:SF8">
    <property type="entry name" value="RADICAL SAM DOMAIN PROTEIN"/>
    <property type="match status" value="1"/>
</dbReference>
<name>A1BA67_PARDP</name>
<dbReference type="PROSITE" id="PS51918">
    <property type="entry name" value="RADICAL_SAM"/>
    <property type="match status" value="1"/>
</dbReference>
<dbReference type="GeneID" id="93454012"/>
<evidence type="ECO:0000256" key="2">
    <source>
        <dbReference type="ARBA" id="ARBA00022691"/>
    </source>
</evidence>
<dbReference type="PANTHER" id="PTHR43273">
    <property type="entry name" value="ANAEROBIC SULFATASE-MATURATING ENZYME HOMOLOG ASLB-RELATED"/>
    <property type="match status" value="1"/>
</dbReference>
<proteinExistence type="predicted"/>
<dbReference type="KEGG" id="pde:Pden_4347"/>
<dbReference type="SUPFAM" id="SSF102114">
    <property type="entry name" value="Radical SAM enzymes"/>
    <property type="match status" value="1"/>
</dbReference>
<dbReference type="SFLD" id="SFLDG01072">
    <property type="entry name" value="dehydrogenase_like"/>
    <property type="match status" value="1"/>
</dbReference>
<keyword evidence="4" id="KW-0408">Iron</keyword>
<evidence type="ECO:0000256" key="5">
    <source>
        <dbReference type="ARBA" id="ARBA00023014"/>
    </source>
</evidence>
<dbReference type="CDD" id="cd01335">
    <property type="entry name" value="Radical_SAM"/>
    <property type="match status" value="1"/>
</dbReference>
<feature type="domain" description="Radical SAM core" evidence="6">
    <location>
        <begin position="3"/>
        <end position="237"/>
    </location>
</feature>
<evidence type="ECO:0000259" key="6">
    <source>
        <dbReference type="PROSITE" id="PS51918"/>
    </source>
</evidence>
<dbReference type="GO" id="GO:0051536">
    <property type="term" value="F:iron-sulfur cluster binding"/>
    <property type="evidence" value="ECO:0007669"/>
    <property type="project" value="UniProtKB-KW"/>
</dbReference>
<dbReference type="eggNOG" id="COG0641">
    <property type="taxonomic scope" value="Bacteria"/>
</dbReference>
<keyword evidence="2" id="KW-0949">S-adenosyl-L-methionine</keyword>
<evidence type="ECO:0000256" key="4">
    <source>
        <dbReference type="ARBA" id="ARBA00023004"/>
    </source>
</evidence>
<sequence>MESREAKSLDLIVKVAERCNIACTYCYFFFGGDESHKFHPPYVNEETAAEIEAFLDRITADGAVENLMIYFHGGEPMMAPKPVIARIARAARRLSESGRVADLGLSMQTNGMLVNDAWIRFCADLGIGVGVSLDGNEAANDRFRIDKKGRGTYRRAVQGFRRLAGENGAGIDLHPGLLSVIDPEGDGARRLEHFSGEIGAQRMNFLHPDGGHDQGIAPAQVAGVENFMLGVFRAWVRRRDSGLRVRFIKDLLDTLLSDEGARTCPDSARRLSRILTISSNGMLGAEDTARTLDARFRDIGHVRDFDSVAQIFATPALVEMQQAAATPPAACAACPWWGTCRGGTFTNRYSAQNGFDNPSVYCDALKAFFEEVSAWLVRGGIPVEDIERRLILAGSAPEAVLGAARAEPEPLRA</sequence>
<dbReference type="OrthoDB" id="9782387at2"/>
<keyword evidence="8" id="KW-1185">Reference proteome</keyword>
<dbReference type="InterPro" id="IPR013785">
    <property type="entry name" value="Aldolase_TIM"/>
</dbReference>
<dbReference type="SFLD" id="SFLDS00029">
    <property type="entry name" value="Radical_SAM"/>
    <property type="match status" value="1"/>
</dbReference>
<evidence type="ECO:0000313" key="7">
    <source>
        <dbReference type="EMBL" id="ABL72411.1"/>
    </source>
</evidence>
<gene>
    <name evidence="7" type="ordered locus">Pden_4347</name>
</gene>
<dbReference type="EMBL" id="CP000490">
    <property type="protein sequence ID" value="ABL72411.1"/>
    <property type="molecule type" value="Genomic_DNA"/>
</dbReference>
<dbReference type="EnsemblBacteria" id="ABL72411">
    <property type="protein sequence ID" value="ABL72411"/>
    <property type="gene ID" value="Pden_4347"/>
</dbReference>
<dbReference type="HOGENOM" id="CLU_009273_10_2_5"/>
<dbReference type="AlphaFoldDB" id="A1BA67"/>
<dbReference type="InterPro" id="IPR007197">
    <property type="entry name" value="rSAM"/>
</dbReference>